<sequence length="189" mass="20741">MAFGQAGIHGVFALRPVVLVKYHGSGYAATRAHKMEVYIVMFMRRARRSPCPMLRVGLVPTPGTGHVTIQPPPTSKWELYKETLSRYANQALRVMTKTEVSISTAVGPNGAHDTVLVIALLLIMARISSRNLGSPGRRVPSRVIMVPGLEPASVTPRHHNMEAATVQDNRTALRRVHRVTTAMVEACLE</sequence>
<keyword evidence="2" id="KW-1185">Reference proteome</keyword>
<dbReference type="EMBL" id="JAIWYP010000009">
    <property type="protein sequence ID" value="KAH3768895.1"/>
    <property type="molecule type" value="Genomic_DNA"/>
</dbReference>
<dbReference type="AlphaFoldDB" id="A0A9D4DY06"/>
<comment type="caution">
    <text evidence="1">The sequence shown here is derived from an EMBL/GenBank/DDBJ whole genome shotgun (WGS) entry which is preliminary data.</text>
</comment>
<evidence type="ECO:0000313" key="1">
    <source>
        <dbReference type="EMBL" id="KAH3768895.1"/>
    </source>
</evidence>
<organism evidence="1 2">
    <name type="scientific">Dreissena polymorpha</name>
    <name type="common">Zebra mussel</name>
    <name type="synonym">Mytilus polymorpha</name>
    <dbReference type="NCBI Taxonomy" id="45954"/>
    <lineage>
        <taxon>Eukaryota</taxon>
        <taxon>Metazoa</taxon>
        <taxon>Spiralia</taxon>
        <taxon>Lophotrochozoa</taxon>
        <taxon>Mollusca</taxon>
        <taxon>Bivalvia</taxon>
        <taxon>Autobranchia</taxon>
        <taxon>Heteroconchia</taxon>
        <taxon>Euheterodonta</taxon>
        <taxon>Imparidentia</taxon>
        <taxon>Neoheterodontei</taxon>
        <taxon>Myida</taxon>
        <taxon>Dreissenoidea</taxon>
        <taxon>Dreissenidae</taxon>
        <taxon>Dreissena</taxon>
    </lineage>
</organism>
<accession>A0A9D4DY06</accession>
<reference evidence="1" key="2">
    <citation type="submission" date="2020-11" db="EMBL/GenBank/DDBJ databases">
        <authorList>
            <person name="McCartney M.A."/>
            <person name="Auch B."/>
            <person name="Kono T."/>
            <person name="Mallez S."/>
            <person name="Becker A."/>
            <person name="Gohl D.M."/>
            <person name="Silverstein K.A.T."/>
            <person name="Koren S."/>
            <person name="Bechman K.B."/>
            <person name="Herman A."/>
            <person name="Abrahante J.E."/>
            <person name="Garbe J."/>
        </authorList>
    </citation>
    <scope>NUCLEOTIDE SEQUENCE</scope>
    <source>
        <strain evidence="1">Duluth1</strain>
        <tissue evidence="1">Whole animal</tissue>
    </source>
</reference>
<evidence type="ECO:0000313" key="2">
    <source>
        <dbReference type="Proteomes" id="UP000828390"/>
    </source>
</evidence>
<protein>
    <submittedName>
        <fullName evidence="1">Uncharacterized protein</fullName>
    </submittedName>
</protein>
<gene>
    <name evidence="1" type="ORF">DPMN_170112</name>
</gene>
<reference evidence="1" key="1">
    <citation type="journal article" date="2019" name="bioRxiv">
        <title>The Genome of the Zebra Mussel, Dreissena polymorpha: A Resource for Invasive Species Research.</title>
        <authorList>
            <person name="McCartney M.A."/>
            <person name="Auch B."/>
            <person name="Kono T."/>
            <person name="Mallez S."/>
            <person name="Zhang Y."/>
            <person name="Obille A."/>
            <person name="Becker A."/>
            <person name="Abrahante J.E."/>
            <person name="Garbe J."/>
            <person name="Badalamenti J.P."/>
            <person name="Herman A."/>
            <person name="Mangelson H."/>
            <person name="Liachko I."/>
            <person name="Sullivan S."/>
            <person name="Sone E.D."/>
            <person name="Koren S."/>
            <person name="Silverstein K.A.T."/>
            <person name="Beckman K.B."/>
            <person name="Gohl D.M."/>
        </authorList>
    </citation>
    <scope>NUCLEOTIDE SEQUENCE</scope>
    <source>
        <strain evidence="1">Duluth1</strain>
        <tissue evidence="1">Whole animal</tissue>
    </source>
</reference>
<dbReference type="Proteomes" id="UP000828390">
    <property type="component" value="Unassembled WGS sequence"/>
</dbReference>
<proteinExistence type="predicted"/>
<name>A0A9D4DY06_DREPO</name>